<dbReference type="EMBL" id="DSUT01000188">
    <property type="protein sequence ID" value="HGK29062.1"/>
    <property type="molecule type" value="Genomic_DNA"/>
</dbReference>
<evidence type="ECO:0000313" key="2">
    <source>
        <dbReference type="EMBL" id="HGK29062.1"/>
    </source>
</evidence>
<sequence length="604" mass="69518">MSATGATRRECRYVYRRPNWFCQFDAEQGHDLCIFHLPVDQKKPEEFWRHLASYIKALFDNAGNKETAEWAKANPDHWVFGEADEELVQKYAALVRPDQPWDFAGFVFPAMDRKHNFDFVVFPAANFGAVQFSGAADFTSARFSGAADFRWARFSGAADFRWARFSGAAYFTWARFSGDADFSWARFSGAADFSLAQFSGAADFRGAEFSDAAYFLGAQFSGAAGFSWARFSGEVGFSWAQFSDEADFQFARFSGAAYFRYTRFNGAAYITRARVERLMDFYYASLRNRLLFEGTEFAQEARVLLWSIDFVHGTSDVTLEEGHRKGQVIEPAGQVVFRDISAGMNRVSFLHTDILTDRLLVRFSNVKWETNPREFIFDAKFAFARHPEWNEETLADMTGLPPEVIKKLPELFFADKPEPDKETPEQRAQREAQEMADCELLVKQDVERIAREIRLATEKYGSYSDAGDYHVAEMEYRRVQARGFFRFALWLYKVISNYGESPSLALRRLGELWLASANLYFWFGHDHCSPVLWRFWADAGWGKVLERAGWALLASIVNMVPGYFRFQRETMTCWHVVLLMAIQALFGVGILALFLLAIRRRFRR</sequence>
<keyword evidence="1" id="KW-1133">Transmembrane helix</keyword>
<dbReference type="Gene3D" id="2.160.20.80">
    <property type="entry name" value="E3 ubiquitin-protein ligase SopA"/>
    <property type="match status" value="1"/>
</dbReference>
<dbReference type="Pfam" id="PF13576">
    <property type="entry name" value="Pentapeptide_3"/>
    <property type="match status" value="2"/>
</dbReference>
<comment type="caution">
    <text evidence="2">The sequence shown here is derived from an EMBL/GenBank/DDBJ whole genome shotgun (WGS) entry which is preliminary data.</text>
</comment>
<name>A0A7C4GIE6_UNCW3</name>
<gene>
    <name evidence="2" type="ORF">ENS41_08990</name>
</gene>
<protein>
    <submittedName>
        <fullName evidence="2">Pentapeptide repeat-containing protein</fullName>
    </submittedName>
</protein>
<accession>A0A7C4GIE6</accession>
<feature type="transmembrane region" description="Helical" evidence="1">
    <location>
        <begin position="574"/>
        <end position="598"/>
    </location>
</feature>
<organism evidence="2">
    <name type="scientific">candidate division WOR-3 bacterium</name>
    <dbReference type="NCBI Taxonomy" id="2052148"/>
    <lineage>
        <taxon>Bacteria</taxon>
        <taxon>Bacteria division WOR-3</taxon>
    </lineage>
</organism>
<reference evidence="2" key="1">
    <citation type="journal article" date="2020" name="mSystems">
        <title>Genome- and Community-Level Interaction Insights into Carbon Utilization and Element Cycling Functions of Hydrothermarchaeota in Hydrothermal Sediment.</title>
        <authorList>
            <person name="Zhou Z."/>
            <person name="Liu Y."/>
            <person name="Xu W."/>
            <person name="Pan J."/>
            <person name="Luo Z.H."/>
            <person name="Li M."/>
        </authorList>
    </citation>
    <scope>NUCLEOTIDE SEQUENCE [LARGE SCALE GENOMIC DNA]</scope>
    <source>
        <strain evidence="2">SpSt-488</strain>
    </source>
</reference>
<keyword evidence="1" id="KW-0812">Transmembrane</keyword>
<keyword evidence="1" id="KW-0472">Membrane</keyword>
<proteinExistence type="predicted"/>
<dbReference type="AlphaFoldDB" id="A0A7C4GIE6"/>
<dbReference type="InterPro" id="IPR001646">
    <property type="entry name" value="5peptide_repeat"/>
</dbReference>
<evidence type="ECO:0000256" key="1">
    <source>
        <dbReference type="SAM" id="Phobius"/>
    </source>
</evidence>